<dbReference type="OrthoDB" id="9815924at2"/>
<dbReference type="GO" id="GO:0003677">
    <property type="term" value="F:DNA binding"/>
    <property type="evidence" value="ECO:0007669"/>
    <property type="project" value="UniProtKB-UniRule"/>
</dbReference>
<dbReference type="AlphaFoldDB" id="A0A1M6V5R0"/>
<dbReference type="SUPFAM" id="SSF46689">
    <property type="entry name" value="Homeodomain-like"/>
    <property type="match status" value="1"/>
</dbReference>
<reference evidence="5" key="1">
    <citation type="submission" date="2016-11" db="EMBL/GenBank/DDBJ databases">
        <authorList>
            <person name="Varghese N."/>
            <person name="Submissions S."/>
        </authorList>
    </citation>
    <scope>NUCLEOTIDE SEQUENCE [LARGE SCALE GENOMIC DNA]</scope>
    <source>
        <strain evidence="5">DSM 10349</strain>
    </source>
</reference>
<keyword evidence="5" id="KW-1185">Reference proteome</keyword>
<keyword evidence="1 2" id="KW-0238">DNA-binding</keyword>
<name>A0A1M6V5R0_9FIRM</name>
<dbReference type="GO" id="GO:0006355">
    <property type="term" value="P:regulation of DNA-templated transcription"/>
    <property type="evidence" value="ECO:0007669"/>
    <property type="project" value="UniProtKB-ARBA"/>
</dbReference>
<dbReference type="PRINTS" id="PR00455">
    <property type="entry name" value="HTHTETR"/>
</dbReference>
<dbReference type="PROSITE" id="PS50977">
    <property type="entry name" value="HTH_TETR_2"/>
    <property type="match status" value="1"/>
</dbReference>
<dbReference type="Pfam" id="PF17938">
    <property type="entry name" value="TetR_C_29"/>
    <property type="match status" value="1"/>
</dbReference>
<dbReference type="InterPro" id="IPR009057">
    <property type="entry name" value="Homeodomain-like_sf"/>
</dbReference>
<evidence type="ECO:0000259" key="3">
    <source>
        <dbReference type="PROSITE" id="PS50977"/>
    </source>
</evidence>
<evidence type="ECO:0000313" key="4">
    <source>
        <dbReference type="EMBL" id="SHK76626.1"/>
    </source>
</evidence>
<dbReference type="Pfam" id="PF00440">
    <property type="entry name" value="TetR_N"/>
    <property type="match status" value="1"/>
</dbReference>
<dbReference type="SUPFAM" id="SSF48498">
    <property type="entry name" value="Tetracyclin repressor-like, C-terminal domain"/>
    <property type="match status" value="1"/>
</dbReference>
<dbReference type="PANTHER" id="PTHR30328:SF54">
    <property type="entry name" value="HTH-TYPE TRANSCRIPTIONAL REPRESSOR SCO4008"/>
    <property type="match status" value="1"/>
</dbReference>
<dbReference type="STRING" id="1121421.SAMN02745123_03054"/>
<dbReference type="EMBL" id="FRAR01000023">
    <property type="protein sequence ID" value="SHK76626.1"/>
    <property type="molecule type" value="Genomic_DNA"/>
</dbReference>
<dbReference type="Gene3D" id="1.10.357.10">
    <property type="entry name" value="Tetracycline Repressor, domain 2"/>
    <property type="match status" value="1"/>
</dbReference>
<evidence type="ECO:0000256" key="2">
    <source>
        <dbReference type="PROSITE-ProRule" id="PRU00335"/>
    </source>
</evidence>
<dbReference type="RefSeq" id="WP_072916036.1">
    <property type="nucleotide sequence ID" value="NZ_FRAR01000023.1"/>
</dbReference>
<dbReference type="InterPro" id="IPR041474">
    <property type="entry name" value="NicS_C"/>
</dbReference>
<sequence length="215" mass="25254">MNNQELSRAEESKNRILVAAAEIFSRKGLDGARVDEIAAAAKINKRMIYHYYESKENLYVEVLRYSYNKIYTLTKGAFIPGVDPRENVERALRCYFYFLAQDEEFVRLVSWEALHRGHYGSRVLPELLYLFQEDLGQILQDGMRQGIFRRDLDIRQTLLSIHALCLVYFTRHEMVQPMWPDDMMSEAMLENRLHHILDLVFRGILSPTERADSSK</sequence>
<organism evidence="4 5">
    <name type="scientific">Desulforamulus aeronauticus DSM 10349</name>
    <dbReference type="NCBI Taxonomy" id="1121421"/>
    <lineage>
        <taxon>Bacteria</taxon>
        <taxon>Bacillati</taxon>
        <taxon>Bacillota</taxon>
        <taxon>Clostridia</taxon>
        <taxon>Eubacteriales</taxon>
        <taxon>Peptococcaceae</taxon>
        <taxon>Desulforamulus</taxon>
    </lineage>
</organism>
<feature type="DNA-binding region" description="H-T-H motif" evidence="2">
    <location>
        <begin position="33"/>
        <end position="52"/>
    </location>
</feature>
<proteinExistence type="predicted"/>
<gene>
    <name evidence="4" type="ORF">SAMN02745123_03054</name>
</gene>
<protein>
    <submittedName>
        <fullName evidence="4">Transcriptional regulator, TetR family</fullName>
    </submittedName>
</protein>
<dbReference type="InterPro" id="IPR036271">
    <property type="entry name" value="Tet_transcr_reg_TetR-rel_C_sf"/>
</dbReference>
<dbReference type="InterPro" id="IPR050109">
    <property type="entry name" value="HTH-type_TetR-like_transc_reg"/>
</dbReference>
<dbReference type="PANTHER" id="PTHR30328">
    <property type="entry name" value="TRANSCRIPTIONAL REPRESSOR"/>
    <property type="match status" value="1"/>
</dbReference>
<feature type="domain" description="HTH tetR-type" evidence="3">
    <location>
        <begin position="10"/>
        <end position="70"/>
    </location>
</feature>
<dbReference type="InterPro" id="IPR001647">
    <property type="entry name" value="HTH_TetR"/>
</dbReference>
<accession>A0A1M6V5R0</accession>
<evidence type="ECO:0000256" key="1">
    <source>
        <dbReference type="ARBA" id="ARBA00023125"/>
    </source>
</evidence>
<dbReference type="Proteomes" id="UP000183997">
    <property type="component" value="Unassembled WGS sequence"/>
</dbReference>
<evidence type="ECO:0000313" key="5">
    <source>
        <dbReference type="Proteomes" id="UP000183997"/>
    </source>
</evidence>